<keyword evidence="1" id="KW-0812">Transmembrane</keyword>
<evidence type="ECO:0000313" key="2">
    <source>
        <dbReference type="EMBL" id="NOJ72315.1"/>
    </source>
</evidence>
<gene>
    <name evidence="2" type="ORF">HMI46_17355</name>
</gene>
<dbReference type="AlphaFoldDB" id="A0AAP6ZYH8"/>
<keyword evidence="1" id="KW-1133">Transmembrane helix</keyword>
<evidence type="ECO:0000256" key="1">
    <source>
        <dbReference type="SAM" id="Phobius"/>
    </source>
</evidence>
<dbReference type="EMBL" id="JABFOR010000023">
    <property type="protein sequence ID" value="NOJ72315.1"/>
    <property type="molecule type" value="Genomic_DNA"/>
</dbReference>
<dbReference type="RefSeq" id="WP_171417873.1">
    <property type="nucleotide sequence ID" value="NZ_JABFOR010000023.1"/>
</dbReference>
<organism evidence="2 3">
    <name type="scientific">Paenibacillus alvei</name>
    <name type="common">Bacillus alvei</name>
    <dbReference type="NCBI Taxonomy" id="44250"/>
    <lineage>
        <taxon>Bacteria</taxon>
        <taxon>Bacillati</taxon>
        <taxon>Bacillota</taxon>
        <taxon>Bacilli</taxon>
        <taxon>Bacillales</taxon>
        <taxon>Paenibacillaceae</taxon>
        <taxon>Paenibacillus</taxon>
    </lineage>
</organism>
<accession>A0AAP6ZYH8</accession>
<reference evidence="2 3" key="1">
    <citation type="submission" date="2020-05" db="EMBL/GenBank/DDBJ databases">
        <title>Whole genome sequencing and identification of novel metabolites from Paenibacillus alvei strain JR949.</title>
        <authorList>
            <person name="Rajendhran J."/>
            <person name="Sree Pranav P."/>
            <person name="Mahalakshmi B."/>
            <person name="Karthikeyan R."/>
        </authorList>
    </citation>
    <scope>NUCLEOTIDE SEQUENCE [LARGE SCALE GENOMIC DNA]</scope>
    <source>
        <strain evidence="2 3">JR949</strain>
    </source>
</reference>
<proteinExistence type="predicted"/>
<evidence type="ECO:0000313" key="3">
    <source>
        <dbReference type="Proteomes" id="UP000552038"/>
    </source>
</evidence>
<comment type="caution">
    <text evidence="2">The sequence shown here is derived from an EMBL/GenBank/DDBJ whole genome shotgun (WGS) entry which is preliminary data.</text>
</comment>
<feature type="transmembrane region" description="Helical" evidence="1">
    <location>
        <begin position="6"/>
        <end position="25"/>
    </location>
</feature>
<name>A0AAP6ZYH8_PAEAL</name>
<protein>
    <submittedName>
        <fullName evidence="2">Uncharacterized protein</fullName>
    </submittedName>
</protein>
<dbReference type="Proteomes" id="UP000552038">
    <property type="component" value="Unassembled WGS sequence"/>
</dbReference>
<sequence>MKPLRIRIWMVIGMLIVLIVPRLFFDISGILERYIGNAGRSERFVHRMSITGAINRGRMLSARRLMNPN</sequence>
<keyword evidence="1" id="KW-0472">Membrane</keyword>